<keyword evidence="2" id="KW-0732">Signal</keyword>
<evidence type="ECO:0000259" key="3">
    <source>
        <dbReference type="Pfam" id="PF07687"/>
    </source>
</evidence>
<gene>
    <name evidence="4" type="ORF">K1X11_014535</name>
</gene>
<reference evidence="4 5" key="1">
    <citation type="submission" date="2023-12" db="EMBL/GenBank/DDBJ databases">
        <title>Description of an unclassified Opitutus bacterium of Verrucomicrobiota.</title>
        <authorList>
            <person name="Zhang D.-F."/>
        </authorList>
    </citation>
    <scope>NUCLEOTIDE SEQUENCE [LARGE SCALE GENOMIC DNA]</scope>
    <source>
        <strain evidence="4 5">WL0086</strain>
    </source>
</reference>
<dbReference type="SUPFAM" id="SSF55031">
    <property type="entry name" value="Bacterial exopeptidase dimerisation domain"/>
    <property type="match status" value="1"/>
</dbReference>
<evidence type="ECO:0000256" key="2">
    <source>
        <dbReference type="SAM" id="SignalP"/>
    </source>
</evidence>
<feature type="domain" description="Peptidase M20 dimerisation" evidence="3">
    <location>
        <begin position="218"/>
        <end position="299"/>
    </location>
</feature>
<proteinExistence type="predicted"/>
<protein>
    <submittedName>
        <fullName evidence="4">M20 family metallopeptidase</fullName>
    </submittedName>
</protein>
<dbReference type="Gene3D" id="3.30.70.360">
    <property type="match status" value="1"/>
</dbReference>
<dbReference type="Pfam" id="PF01546">
    <property type="entry name" value="Peptidase_M20"/>
    <property type="match status" value="1"/>
</dbReference>
<dbReference type="NCBIfam" id="TIGR01891">
    <property type="entry name" value="amidohydrolases"/>
    <property type="match status" value="1"/>
</dbReference>
<keyword evidence="5" id="KW-1185">Reference proteome</keyword>
<dbReference type="RefSeq" id="WP_221031540.1">
    <property type="nucleotide sequence ID" value="NZ_CP139781.1"/>
</dbReference>
<dbReference type="PANTHER" id="PTHR11014:SF63">
    <property type="entry name" value="METALLOPEPTIDASE, PUTATIVE (AFU_ORTHOLOGUE AFUA_6G09600)-RELATED"/>
    <property type="match status" value="1"/>
</dbReference>
<dbReference type="InterPro" id="IPR017439">
    <property type="entry name" value="Amidohydrolase"/>
</dbReference>
<dbReference type="Pfam" id="PF07687">
    <property type="entry name" value="M20_dimer"/>
    <property type="match status" value="1"/>
</dbReference>
<accession>A0ABZ1C406</accession>
<sequence length="438" mass="46155">MRFLRSGFWNGGKRGLTLLAATAVIAGSLRAADFVAEDAVADAMPLVQRTYRAIHEHPELGLQEHATHDRLMQELTALGLTRFETVAKLPTAVIAVWDSGRPGPTIVLRAEMDARPTQETANNDPRSQIDGVMHNCGHDAHAAMVLGAAQVITRHPEAFTGQIIFLFQPAEEIRGGADDIVADGILKRLGVQAVFAQHVAPNLPVGTVSFTSGSTLAGSNYFTITLRGKGSHAAVPFEGADLPLVAAKVTEALASFSARRLDVLNRPAVVSVTQIETGSAKALNVVPNEATVAGTIRAFMDVDEAAPEGGPSVRAQLTAILDGLTAAYGATYDFKLRKGSPPTRNDVSLERQILPAVNAAWPGVLQVSTHRGMFAEDFSYYTGAFPCLYFGLGVTGPDGPAGGVHSAEFALDPDALAVGTRWLVELAQAAGATLPAQP</sequence>
<feature type="signal peptide" evidence="2">
    <location>
        <begin position="1"/>
        <end position="31"/>
    </location>
</feature>
<dbReference type="InterPro" id="IPR011650">
    <property type="entry name" value="Peptidase_M20_dimer"/>
</dbReference>
<name>A0ABZ1C406_9BACT</name>
<dbReference type="Proteomes" id="UP000738431">
    <property type="component" value="Chromosome"/>
</dbReference>
<organism evidence="4 5">
    <name type="scientific">Actomonas aquatica</name>
    <dbReference type="NCBI Taxonomy" id="2866162"/>
    <lineage>
        <taxon>Bacteria</taxon>
        <taxon>Pseudomonadati</taxon>
        <taxon>Verrucomicrobiota</taxon>
        <taxon>Opitutia</taxon>
        <taxon>Opitutales</taxon>
        <taxon>Opitutaceae</taxon>
        <taxon>Actomonas</taxon>
    </lineage>
</organism>
<dbReference type="Gene3D" id="3.40.630.10">
    <property type="entry name" value="Zn peptidases"/>
    <property type="match status" value="1"/>
</dbReference>
<dbReference type="PIRSF" id="PIRSF005962">
    <property type="entry name" value="Pept_M20D_amidohydro"/>
    <property type="match status" value="1"/>
</dbReference>
<dbReference type="InterPro" id="IPR036264">
    <property type="entry name" value="Bact_exopeptidase_dim_dom"/>
</dbReference>
<feature type="chain" id="PRO_5046684722" evidence="2">
    <location>
        <begin position="32"/>
        <end position="438"/>
    </location>
</feature>
<evidence type="ECO:0000313" key="5">
    <source>
        <dbReference type="Proteomes" id="UP000738431"/>
    </source>
</evidence>
<evidence type="ECO:0000256" key="1">
    <source>
        <dbReference type="ARBA" id="ARBA00022801"/>
    </source>
</evidence>
<dbReference type="PANTHER" id="PTHR11014">
    <property type="entry name" value="PEPTIDASE M20 FAMILY MEMBER"/>
    <property type="match status" value="1"/>
</dbReference>
<dbReference type="CDD" id="cd03886">
    <property type="entry name" value="M20_Acy1"/>
    <property type="match status" value="1"/>
</dbReference>
<dbReference type="EMBL" id="CP139781">
    <property type="protein sequence ID" value="WRQ86028.1"/>
    <property type="molecule type" value="Genomic_DNA"/>
</dbReference>
<evidence type="ECO:0000313" key="4">
    <source>
        <dbReference type="EMBL" id="WRQ86028.1"/>
    </source>
</evidence>
<keyword evidence="1" id="KW-0378">Hydrolase</keyword>
<dbReference type="SUPFAM" id="SSF53187">
    <property type="entry name" value="Zn-dependent exopeptidases"/>
    <property type="match status" value="1"/>
</dbReference>
<dbReference type="InterPro" id="IPR002933">
    <property type="entry name" value="Peptidase_M20"/>
</dbReference>